<dbReference type="AlphaFoldDB" id="A0A6N4VZG8"/>
<keyword evidence="2" id="KW-0732">Signal</keyword>
<sequence>MRSGRVVATVAALWAAAVLGAAPACADPNPCASVPFGLCQLVPIFPDLDHDIDLTQNPDGTPVSLVPNPQGPTPAQPPLGN</sequence>
<protein>
    <submittedName>
        <fullName evidence="3">Uncharacterized protein</fullName>
    </submittedName>
</protein>
<feature type="signal peptide" evidence="2">
    <location>
        <begin position="1"/>
        <end position="26"/>
    </location>
</feature>
<evidence type="ECO:0000313" key="3">
    <source>
        <dbReference type="EMBL" id="BBZ75076.1"/>
    </source>
</evidence>
<name>A0A6N4VZG8_9MYCO</name>
<feature type="region of interest" description="Disordered" evidence="1">
    <location>
        <begin position="52"/>
        <end position="81"/>
    </location>
</feature>
<organism evidence="3 4">
    <name type="scientific">Mycolicibacterium anyangense</name>
    <dbReference type="NCBI Taxonomy" id="1431246"/>
    <lineage>
        <taxon>Bacteria</taxon>
        <taxon>Bacillati</taxon>
        <taxon>Actinomycetota</taxon>
        <taxon>Actinomycetes</taxon>
        <taxon>Mycobacteriales</taxon>
        <taxon>Mycobacteriaceae</taxon>
        <taxon>Mycolicibacterium</taxon>
    </lineage>
</organism>
<proteinExistence type="predicted"/>
<keyword evidence="4" id="KW-1185">Reference proteome</keyword>
<accession>A0A6N4VZG8</accession>
<dbReference type="RefSeq" id="WP_163802725.1">
    <property type="nucleotide sequence ID" value="NZ_AP022620.1"/>
</dbReference>
<gene>
    <name evidence="3" type="ORF">MANY_04130</name>
</gene>
<evidence type="ECO:0000313" key="4">
    <source>
        <dbReference type="Proteomes" id="UP000467249"/>
    </source>
</evidence>
<feature type="chain" id="PRO_5026898086" evidence="2">
    <location>
        <begin position="27"/>
        <end position="81"/>
    </location>
</feature>
<feature type="compositionally biased region" description="Pro residues" evidence="1">
    <location>
        <begin position="69"/>
        <end position="81"/>
    </location>
</feature>
<dbReference type="EMBL" id="AP022620">
    <property type="protein sequence ID" value="BBZ75076.1"/>
    <property type="molecule type" value="Genomic_DNA"/>
</dbReference>
<evidence type="ECO:0000256" key="2">
    <source>
        <dbReference type="SAM" id="SignalP"/>
    </source>
</evidence>
<evidence type="ECO:0000256" key="1">
    <source>
        <dbReference type="SAM" id="MobiDB-lite"/>
    </source>
</evidence>
<dbReference type="KEGG" id="many:MANY_04130"/>
<reference evidence="3 4" key="1">
    <citation type="journal article" date="2019" name="Emerg. Microbes Infect.">
        <title>Comprehensive subspecies identification of 175 nontuberculous mycobacteria species based on 7547 genomic profiles.</title>
        <authorList>
            <person name="Matsumoto Y."/>
            <person name="Kinjo T."/>
            <person name="Motooka D."/>
            <person name="Nabeya D."/>
            <person name="Jung N."/>
            <person name="Uechi K."/>
            <person name="Horii T."/>
            <person name="Iida T."/>
            <person name="Fujita J."/>
            <person name="Nakamura S."/>
        </authorList>
    </citation>
    <scope>NUCLEOTIDE SEQUENCE [LARGE SCALE GENOMIC DNA]</scope>
    <source>
        <strain evidence="3 4">JCM 30275</strain>
    </source>
</reference>
<dbReference type="Proteomes" id="UP000467249">
    <property type="component" value="Chromosome"/>
</dbReference>